<dbReference type="Proteomes" id="UP001204798">
    <property type="component" value="Unassembled WGS sequence"/>
</dbReference>
<dbReference type="InterPro" id="IPR057240">
    <property type="entry name" value="ParB_dimer_C"/>
</dbReference>
<accession>A0ABT2EI80</accession>
<dbReference type="Gene3D" id="1.10.10.2830">
    <property type="match status" value="1"/>
</dbReference>
<dbReference type="Gene3D" id="3.90.1530.30">
    <property type="match status" value="1"/>
</dbReference>
<evidence type="ECO:0000259" key="4">
    <source>
        <dbReference type="SMART" id="SM00470"/>
    </source>
</evidence>
<proteinExistence type="inferred from homology"/>
<dbReference type="SUPFAM" id="SSF109709">
    <property type="entry name" value="KorB DNA-binding domain-like"/>
    <property type="match status" value="1"/>
</dbReference>
<dbReference type="PANTHER" id="PTHR33375:SF1">
    <property type="entry name" value="CHROMOSOME-PARTITIONING PROTEIN PARB-RELATED"/>
    <property type="match status" value="1"/>
</dbReference>
<dbReference type="Pfam" id="PF17762">
    <property type="entry name" value="HTH_ParB"/>
    <property type="match status" value="1"/>
</dbReference>
<evidence type="ECO:0000256" key="3">
    <source>
        <dbReference type="ARBA" id="ARBA00023125"/>
    </source>
</evidence>
<dbReference type="InterPro" id="IPR003115">
    <property type="entry name" value="ParB_N"/>
</dbReference>
<dbReference type="RefSeq" id="WP_259091931.1">
    <property type="nucleotide sequence ID" value="NZ_CP130454.1"/>
</dbReference>
<comment type="caution">
    <text evidence="5">The sequence shown here is derived from an EMBL/GenBank/DDBJ whole genome shotgun (WGS) entry which is preliminary data.</text>
</comment>
<dbReference type="Pfam" id="PF02195">
    <property type="entry name" value="ParB_N"/>
    <property type="match status" value="1"/>
</dbReference>
<dbReference type="CDD" id="cd16393">
    <property type="entry name" value="SPO0J_N"/>
    <property type="match status" value="1"/>
</dbReference>
<sequence length="284" mass="31965">MKRRGLGRGLEALIPTSWSETATASETVTNLPINSIRPNPFQPRQQFKAEELEALAESIKMHGLLQPILVRPKDGEYELVAGERRWRAAQLAGLTEIPAIVRHCSDDELLALALIENLQREDLNPLDEAQAYKVLTDKFGLTQEAIAERVGKSRAAVANTLRLLNLPEPIKQALRDGTITEGHARALLGAPDEGVMMEVFQQVIKHSLSVRQTELLIQRLASKRKKRERPLDPNLLALQQILEERLQVPVKLRRGRKGGVLEIRFFSNEELEVLVRRLVGEVQL</sequence>
<reference evidence="5 6" key="1">
    <citation type="submission" date="2022-08" db="EMBL/GenBank/DDBJ databases">
        <title>Bacterial and archaeal communities from various locations to study Microbial Dark Matter (Phase II).</title>
        <authorList>
            <person name="Stepanauskas R."/>
        </authorList>
    </citation>
    <scope>NUCLEOTIDE SEQUENCE [LARGE SCALE GENOMIC DNA]</scope>
    <source>
        <strain evidence="5 6">PD1</strain>
    </source>
</reference>
<dbReference type="PANTHER" id="PTHR33375">
    <property type="entry name" value="CHROMOSOME-PARTITIONING PROTEIN PARB-RELATED"/>
    <property type="match status" value="1"/>
</dbReference>
<evidence type="ECO:0000256" key="2">
    <source>
        <dbReference type="ARBA" id="ARBA00022829"/>
    </source>
</evidence>
<evidence type="ECO:0000313" key="5">
    <source>
        <dbReference type="EMBL" id="MCS3917659.1"/>
    </source>
</evidence>
<comment type="similarity">
    <text evidence="1">Belongs to the ParB family.</text>
</comment>
<keyword evidence="6" id="KW-1185">Reference proteome</keyword>
<dbReference type="EMBL" id="JANUCP010000001">
    <property type="protein sequence ID" value="MCS3917659.1"/>
    <property type="molecule type" value="Genomic_DNA"/>
</dbReference>
<name>A0ABT2EI80_9BACT</name>
<dbReference type="InterPro" id="IPR050336">
    <property type="entry name" value="Chromosome_partition/occlusion"/>
</dbReference>
<dbReference type="Pfam" id="PF23552">
    <property type="entry name" value="ParB_C"/>
    <property type="match status" value="1"/>
</dbReference>
<feature type="domain" description="ParB-like N-terminal" evidence="4">
    <location>
        <begin position="29"/>
        <end position="118"/>
    </location>
</feature>
<dbReference type="InterPro" id="IPR036086">
    <property type="entry name" value="ParB/Sulfiredoxin_sf"/>
</dbReference>
<dbReference type="InterPro" id="IPR004437">
    <property type="entry name" value="ParB/RepB/Spo0J"/>
</dbReference>
<organism evidence="5 6">
    <name type="scientific">Candidatus Fervidibacter sacchari</name>
    <dbReference type="NCBI Taxonomy" id="1448929"/>
    <lineage>
        <taxon>Bacteria</taxon>
        <taxon>Candidatus Fervidibacterota</taxon>
        <taxon>Candidatus Fervidibacter</taxon>
    </lineage>
</organism>
<dbReference type="InterPro" id="IPR041468">
    <property type="entry name" value="HTH_ParB/Spo0J"/>
</dbReference>
<dbReference type="SUPFAM" id="SSF110849">
    <property type="entry name" value="ParB/Sulfiredoxin"/>
    <property type="match status" value="1"/>
</dbReference>
<keyword evidence="2" id="KW-0159">Chromosome partition</keyword>
<protein>
    <submittedName>
        <fullName evidence="5">ParB family chromosome partitioning protein</fullName>
    </submittedName>
</protein>
<evidence type="ECO:0000256" key="1">
    <source>
        <dbReference type="ARBA" id="ARBA00006295"/>
    </source>
</evidence>
<evidence type="ECO:0000313" key="6">
    <source>
        <dbReference type="Proteomes" id="UP001204798"/>
    </source>
</evidence>
<dbReference type="NCBIfam" id="TIGR00180">
    <property type="entry name" value="parB_part"/>
    <property type="match status" value="1"/>
</dbReference>
<keyword evidence="3" id="KW-0238">DNA-binding</keyword>
<gene>
    <name evidence="5" type="ORF">M2350_000056</name>
</gene>
<dbReference type="SMART" id="SM00470">
    <property type="entry name" value="ParB"/>
    <property type="match status" value="1"/>
</dbReference>